<dbReference type="InterPro" id="IPR017748">
    <property type="entry name" value="TagF"/>
</dbReference>
<organism evidence="1 2">
    <name type="scientific">Komagataeibacter intermedius AF2</name>
    <dbReference type="NCBI Taxonomy" id="1458464"/>
    <lineage>
        <taxon>Bacteria</taxon>
        <taxon>Pseudomonadati</taxon>
        <taxon>Pseudomonadota</taxon>
        <taxon>Alphaproteobacteria</taxon>
        <taxon>Acetobacterales</taxon>
        <taxon>Acetobacteraceae</taxon>
        <taxon>Komagataeibacter</taxon>
    </lineage>
</organism>
<reference evidence="1 2" key="1">
    <citation type="submission" date="2015-07" db="EMBL/GenBank/DDBJ databases">
        <title>Draft Genome Sequence of Komagataeibacter intermedius Strain AF2, Isolated from Kombucha Tea.</title>
        <authorList>
            <person name="Santos R.A."/>
            <person name="Berretta A.A."/>
            <person name="Barud H.S."/>
            <person name="Ribeiro S.J."/>
            <person name="Gonzalez-Garcia L.N."/>
            <person name="Zucchi T.D."/>
            <person name="Goldman G.H."/>
            <person name="Riano-Pachon D.M."/>
        </authorList>
    </citation>
    <scope>NUCLEOTIDE SEQUENCE [LARGE SCALE GENOMIC DNA]</scope>
    <source>
        <strain evidence="1 2">AF2</strain>
    </source>
</reference>
<evidence type="ECO:0000313" key="2">
    <source>
        <dbReference type="Proteomes" id="UP000031553"/>
    </source>
</evidence>
<gene>
    <name evidence="1" type="ORF">GLUCOINTEAF2_0203028</name>
</gene>
<dbReference type="RefSeq" id="WP_052280025.1">
    <property type="nucleotide sequence ID" value="NZ_JUFX02000215.1"/>
</dbReference>
<evidence type="ECO:0000313" key="1">
    <source>
        <dbReference type="EMBL" id="KPH85991.1"/>
    </source>
</evidence>
<comment type="caution">
    <text evidence="1">The sequence shown here is derived from an EMBL/GenBank/DDBJ whole genome shotgun (WGS) entry which is preliminary data.</text>
</comment>
<dbReference type="NCBIfam" id="TIGR03373">
    <property type="entry name" value="VI_minor_4"/>
    <property type="match status" value="1"/>
</dbReference>
<accession>A0A0N1FMS0</accession>
<proteinExistence type="predicted"/>
<dbReference type="AlphaFoldDB" id="A0A0N1FMS0"/>
<sequence length="191" mass="19879">MFTAPEAGFFGKLPAQADFVHAGLPATVITALDLWCRESLLALAPAIGPGWRDAWMVAPVWHFWLPPGGCGPHALLGAWMPGMDRVGRCYPFIACAYAPTAAALAGGAGWLEQVSAAALRCVVEDAGLDTLRAQMARPASTHALPAGPGWWTAGAPGRRPGVMGPATLPSPHMAADMIVDNASSNVSTEVR</sequence>
<name>A0A0N1FMS0_9PROT</name>
<dbReference type="OrthoDB" id="9801841at2"/>
<protein>
    <recommendedName>
        <fullName evidence="3">Type VI secretion system protein ImpM</fullName>
    </recommendedName>
</protein>
<dbReference type="Gene3D" id="3.40.1730.10">
    <property type="entry name" value="pa0076 domain"/>
    <property type="match status" value="1"/>
</dbReference>
<dbReference type="EMBL" id="JUFX02000215">
    <property type="protein sequence ID" value="KPH85991.1"/>
    <property type="molecule type" value="Genomic_DNA"/>
</dbReference>
<evidence type="ECO:0008006" key="3">
    <source>
        <dbReference type="Google" id="ProtNLM"/>
    </source>
</evidence>
<dbReference type="Pfam" id="PF09867">
    <property type="entry name" value="TagF_N"/>
    <property type="match status" value="1"/>
</dbReference>
<dbReference type="InterPro" id="IPR038225">
    <property type="entry name" value="TagF_sf"/>
</dbReference>
<dbReference type="Proteomes" id="UP000031553">
    <property type="component" value="Unassembled WGS sequence"/>
</dbReference>